<feature type="transmembrane region" description="Helical" evidence="1">
    <location>
        <begin position="31"/>
        <end position="55"/>
    </location>
</feature>
<dbReference type="STRING" id="10195.A0A3M7PX37"/>
<comment type="caution">
    <text evidence="2">The sequence shown here is derived from an EMBL/GenBank/DDBJ whole genome shotgun (WGS) entry which is preliminary data.</text>
</comment>
<dbReference type="EMBL" id="REGN01008406">
    <property type="protein sequence ID" value="RNA03640.1"/>
    <property type="molecule type" value="Genomic_DNA"/>
</dbReference>
<organism evidence="2 3">
    <name type="scientific">Brachionus plicatilis</name>
    <name type="common">Marine rotifer</name>
    <name type="synonym">Brachionus muelleri</name>
    <dbReference type="NCBI Taxonomy" id="10195"/>
    <lineage>
        <taxon>Eukaryota</taxon>
        <taxon>Metazoa</taxon>
        <taxon>Spiralia</taxon>
        <taxon>Gnathifera</taxon>
        <taxon>Rotifera</taxon>
        <taxon>Eurotatoria</taxon>
        <taxon>Monogononta</taxon>
        <taxon>Pseudotrocha</taxon>
        <taxon>Ploima</taxon>
        <taxon>Brachionidae</taxon>
        <taxon>Brachionus</taxon>
    </lineage>
</organism>
<dbReference type="AlphaFoldDB" id="A0A3M7PX37"/>
<dbReference type="Proteomes" id="UP000276133">
    <property type="component" value="Unassembled WGS sequence"/>
</dbReference>
<keyword evidence="2" id="KW-0808">Transferase</keyword>
<keyword evidence="3" id="KW-1185">Reference proteome</keyword>
<dbReference type="GO" id="GO:0016409">
    <property type="term" value="F:palmitoyltransferase activity"/>
    <property type="evidence" value="ECO:0007669"/>
    <property type="project" value="TreeGrafter"/>
</dbReference>
<accession>A0A3M7PX37</accession>
<evidence type="ECO:0000313" key="2">
    <source>
        <dbReference type="EMBL" id="RNA03640.1"/>
    </source>
</evidence>
<gene>
    <name evidence="2" type="ORF">BpHYR1_031530</name>
</gene>
<dbReference type="PANTHER" id="PTHR12349">
    <property type="entry name" value="ANKYRIN REPEAT AND LEM DOMAIN-CONTAINING PROTEIN 2"/>
    <property type="match status" value="1"/>
</dbReference>
<proteinExistence type="predicted"/>
<sequence>MNSKSYHTSDMAYDDPDDDYEPCSKKLLPSLFAWFILISSTSSYFTLVFPLYYHLLGPSKLHLFISLATAHAILFVYVLVNFCLATFMDPGRFPKTDVLDNGEGHAKTLSSTNYKSVLINDINVRMKWCTTCLFYRPPRKILMVTFFGELLFTFSARPSYFQFYLKKTYSYVNNNTI</sequence>
<dbReference type="PANTHER" id="PTHR12349:SF2">
    <property type="entry name" value="PALMITOYLTRANSFERASE ZDHHC8"/>
    <property type="match status" value="1"/>
</dbReference>
<keyword evidence="1" id="KW-1133">Transmembrane helix</keyword>
<keyword evidence="1" id="KW-0812">Transmembrane</keyword>
<protein>
    <submittedName>
        <fullName evidence="2">Palmitoyltransferase ZDHHC5</fullName>
    </submittedName>
</protein>
<feature type="transmembrane region" description="Helical" evidence="1">
    <location>
        <begin position="61"/>
        <end position="85"/>
    </location>
</feature>
<name>A0A3M7PX37_BRAPC</name>
<evidence type="ECO:0000256" key="1">
    <source>
        <dbReference type="SAM" id="Phobius"/>
    </source>
</evidence>
<evidence type="ECO:0000313" key="3">
    <source>
        <dbReference type="Proteomes" id="UP000276133"/>
    </source>
</evidence>
<dbReference type="OrthoDB" id="4096362at2759"/>
<keyword evidence="1" id="KW-0472">Membrane</keyword>
<reference evidence="2 3" key="1">
    <citation type="journal article" date="2018" name="Sci. Rep.">
        <title>Genomic signatures of local adaptation to the degree of environmental predictability in rotifers.</title>
        <authorList>
            <person name="Franch-Gras L."/>
            <person name="Hahn C."/>
            <person name="Garcia-Roger E.M."/>
            <person name="Carmona M.J."/>
            <person name="Serra M."/>
            <person name="Gomez A."/>
        </authorList>
    </citation>
    <scope>NUCLEOTIDE SEQUENCE [LARGE SCALE GENOMIC DNA]</scope>
    <source>
        <strain evidence="2">HYR1</strain>
    </source>
</reference>